<feature type="chain" id="PRO_5036403669" evidence="1">
    <location>
        <begin position="25"/>
        <end position="100"/>
    </location>
</feature>
<dbReference type="EMBL" id="CAJPVJ010056241">
    <property type="protein sequence ID" value="CAG2183701.1"/>
    <property type="molecule type" value="Genomic_DNA"/>
</dbReference>
<dbReference type="EMBL" id="OC971066">
    <property type="protein sequence ID" value="CAD7666857.1"/>
    <property type="molecule type" value="Genomic_DNA"/>
</dbReference>
<feature type="signal peptide" evidence="1">
    <location>
        <begin position="1"/>
        <end position="24"/>
    </location>
</feature>
<feature type="non-terminal residue" evidence="2">
    <location>
        <position position="100"/>
    </location>
</feature>
<evidence type="ECO:0000313" key="3">
    <source>
        <dbReference type="Proteomes" id="UP000728032"/>
    </source>
</evidence>
<gene>
    <name evidence="2" type="ORF">ONB1V03_LOCUS23121</name>
</gene>
<keyword evidence="3" id="KW-1185">Reference proteome</keyword>
<protein>
    <submittedName>
        <fullName evidence="2">Uncharacterized protein</fullName>
    </submittedName>
</protein>
<evidence type="ECO:0000313" key="2">
    <source>
        <dbReference type="EMBL" id="CAD7666857.1"/>
    </source>
</evidence>
<accession>A0A7R9MU60</accession>
<name>A0A7R9MU60_9ACAR</name>
<evidence type="ECO:0000256" key="1">
    <source>
        <dbReference type="SAM" id="SignalP"/>
    </source>
</evidence>
<dbReference type="Proteomes" id="UP000728032">
    <property type="component" value="Unassembled WGS sequence"/>
</dbReference>
<keyword evidence="1" id="KW-0732">Signal</keyword>
<dbReference type="AlphaFoldDB" id="A0A7R9MU60"/>
<proteinExistence type="predicted"/>
<organism evidence="2">
    <name type="scientific">Oppiella nova</name>
    <dbReference type="NCBI Taxonomy" id="334625"/>
    <lineage>
        <taxon>Eukaryota</taxon>
        <taxon>Metazoa</taxon>
        <taxon>Ecdysozoa</taxon>
        <taxon>Arthropoda</taxon>
        <taxon>Chelicerata</taxon>
        <taxon>Arachnida</taxon>
        <taxon>Acari</taxon>
        <taxon>Acariformes</taxon>
        <taxon>Sarcoptiformes</taxon>
        <taxon>Oribatida</taxon>
        <taxon>Brachypylina</taxon>
        <taxon>Oppioidea</taxon>
        <taxon>Oppiidae</taxon>
        <taxon>Oppiella</taxon>
    </lineage>
</organism>
<reference evidence="2" key="1">
    <citation type="submission" date="2020-11" db="EMBL/GenBank/DDBJ databases">
        <authorList>
            <person name="Tran Van P."/>
        </authorList>
    </citation>
    <scope>NUCLEOTIDE SEQUENCE</scope>
</reference>
<sequence>MKQVLMRLCAMLRLINRYLPFVSACKLCLNRQKKMQALKRWSLIWAGTKSIRQIQIIQCGKILIKIAVFTLYIAIMSNPKTRLLLLQHVIMFHPEKSHTA</sequence>